<sequence>MRIDIENSPGAQAGGSLPAARDSLGHGLFGNGAMFGNCICCMMLRDPCRDRRGATLVTEHGTGV</sequence>
<reference evidence="1 2" key="1">
    <citation type="submission" date="2022-05" db="EMBL/GenBank/DDBJ databases">
        <authorList>
            <person name="Jo J.-H."/>
            <person name="Im W.-T."/>
        </authorList>
    </citation>
    <scope>NUCLEOTIDE SEQUENCE [LARGE SCALE GENOMIC DNA]</scope>
    <source>
        <strain evidence="1 2">NSE70-1</strain>
    </source>
</reference>
<keyword evidence="2" id="KW-1185">Reference proteome</keyword>
<protein>
    <submittedName>
        <fullName evidence="1">Uncharacterized protein</fullName>
    </submittedName>
</protein>
<name>A0ABT0RXQ0_9SPHN</name>
<evidence type="ECO:0000313" key="2">
    <source>
        <dbReference type="Proteomes" id="UP001203410"/>
    </source>
</evidence>
<dbReference type="EMBL" id="JAMGBA010000004">
    <property type="protein sequence ID" value="MCL6699798.1"/>
    <property type="molecule type" value="Genomic_DNA"/>
</dbReference>
<dbReference type="Proteomes" id="UP001203410">
    <property type="component" value="Unassembled WGS sequence"/>
</dbReference>
<accession>A0ABT0RXQ0</accession>
<dbReference type="RefSeq" id="WP_249905253.1">
    <property type="nucleotide sequence ID" value="NZ_JAMGBA010000004.1"/>
</dbReference>
<gene>
    <name evidence="1" type="ORF">LZ496_13530</name>
</gene>
<evidence type="ECO:0000313" key="1">
    <source>
        <dbReference type="EMBL" id="MCL6699798.1"/>
    </source>
</evidence>
<comment type="caution">
    <text evidence="1">The sequence shown here is derived from an EMBL/GenBank/DDBJ whole genome shotgun (WGS) entry which is preliminary data.</text>
</comment>
<organism evidence="1 2">
    <name type="scientific">Sphingomonas caseinilyticus</name>
    <dbReference type="NCBI Taxonomy" id="2908205"/>
    <lineage>
        <taxon>Bacteria</taxon>
        <taxon>Pseudomonadati</taxon>
        <taxon>Pseudomonadota</taxon>
        <taxon>Alphaproteobacteria</taxon>
        <taxon>Sphingomonadales</taxon>
        <taxon>Sphingomonadaceae</taxon>
        <taxon>Sphingomonas</taxon>
    </lineage>
</organism>
<proteinExistence type="predicted"/>